<evidence type="ECO:0000256" key="2">
    <source>
        <dbReference type="RuleBase" id="RU003613"/>
    </source>
</evidence>
<dbReference type="EMBL" id="FXAG01000018">
    <property type="protein sequence ID" value="SMF40276.1"/>
    <property type="molecule type" value="Genomic_DNA"/>
</dbReference>
<feature type="transmembrane region" description="Helical" evidence="3">
    <location>
        <begin position="6"/>
        <end position="25"/>
    </location>
</feature>
<sequence length="388" mass="42986">MSELQIGLLALGAAVVGLVYGFNVLQEWRFRKKTRQAFARHHDDVLLNVPKNNVRDGVKATRLEPVLVDAAGTDNAPEAPDFEPELPPLDPHDLPELPRLDDDIDLEEETDFAFDSADHQALVVAMLDPSLDFIAEVVFHQSHELAAMPRFNVAKRVQIIGRTEKGLWKPAEILPGTRYKQLNIGLQLVDRGGAVTEQELASFCQQVSRFADEHNAAVSFPQRQQKLVAARELDRFCSEVDMLIGINIVPRQPIDGARLRSFSEAGGLQLEPDGAFHYLADSGNSLYSLAAADQTPFSYHNLLDHSFAALTLLFDVPRVAGGVEVFDRALEFAQQLAHEFDAQLVDDNHRVLSDVGLTRIRDQLQHIYGSMDDRGIAPGSVAALRLFA</sequence>
<dbReference type="InterPro" id="IPR036765">
    <property type="entry name" value="ZipA_FtsZ-bd_C_sf"/>
</dbReference>
<dbReference type="RefSeq" id="WP_085277166.1">
    <property type="nucleotide sequence ID" value="NZ_FXAG01000018.1"/>
</dbReference>
<reference evidence="6" key="1">
    <citation type="submission" date="2017-04" db="EMBL/GenBank/DDBJ databases">
        <authorList>
            <person name="Varghese N."/>
            <person name="Submissions S."/>
        </authorList>
    </citation>
    <scope>NUCLEOTIDE SEQUENCE [LARGE SCALE GENOMIC DNA]</scope>
    <source>
        <strain evidence="6">DSM 22618</strain>
    </source>
</reference>
<dbReference type="Proteomes" id="UP000192920">
    <property type="component" value="Unassembled WGS sequence"/>
</dbReference>
<keyword evidence="3" id="KW-1133">Transmembrane helix</keyword>
<keyword evidence="6" id="KW-1185">Reference proteome</keyword>
<keyword evidence="2" id="KW-1003">Cell membrane</keyword>
<evidence type="ECO:0000313" key="5">
    <source>
        <dbReference type="EMBL" id="SMF40276.1"/>
    </source>
</evidence>
<keyword evidence="1" id="KW-0131">Cell cycle</keyword>
<dbReference type="SMART" id="SM00771">
    <property type="entry name" value="ZipA_C"/>
    <property type="match status" value="1"/>
</dbReference>
<comment type="similarity">
    <text evidence="1">Belongs to the ZipA family.</text>
</comment>
<dbReference type="SUPFAM" id="SSF64383">
    <property type="entry name" value="Cell-division protein ZipA, C-terminal domain"/>
    <property type="match status" value="1"/>
</dbReference>
<gene>
    <name evidence="5" type="ORF">SAMN02745746_03033</name>
</gene>
<protein>
    <recommendedName>
        <fullName evidence="1">Cell division protein ZipA</fullName>
    </recommendedName>
</protein>
<evidence type="ECO:0000256" key="3">
    <source>
        <dbReference type="SAM" id="Phobius"/>
    </source>
</evidence>
<dbReference type="GO" id="GO:0005886">
    <property type="term" value="C:plasma membrane"/>
    <property type="evidence" value="ECO:0007669"/>
    <property type="project" value="UniProtKB-SubCell"/>
</dbReference>
<dbReference type="AlphaFoldDB" id="A0A1Y6C197"/>
<accession>A0A1Y6C197</accession>
<feature type="domain" description="ZipA C-terminal FtsZ-binding" evidence="4">
    <location>
        <begin position="240"/>
        <end position="364"/>
    </location>
</feature>
<comment type="subcellular location">
    <subcellularLocation>
        <location evidence="2">Cell inner membrane</location>
        <topology evidence="2">Single-pass type I membrane protein</topology>
    </subcellularLocation>
</comment>
<keyword evidence="2 3" id="KW-0472">Membrane</keyword>
<organism evidence="5 6">
    <name type="scientific">Pseudogulbenkiania subflava DSM 22618</name>
    <dbReference type="NCBI Taxonomy" id="1123014"/>
    <lineage>
        <taxon>Bacteria</taxon>
        <taxon>Pseudomonadati</taxon>
        <taxon>Pseudomonadota</taxon>
        <taxon>Betaproteobacteria</taxon>
        <taxon>Neisseriales</taxon>
        <taxon>Chromobacteriaceae</taxon>
        <taxon>Pseudogulbenkiania</taxon>
    </lineage>
</organism>
<evidence type="ECO:0000256" key="1">
    <source>
        <dbReference type="RuleBase" id="RU003612"/>
    </source>
</evidence>
<dbReference type="InterPro" id="IPR007449">
    <property type="entry name" value="ZipA_FtsZ-bd_C"/>
</dbReference>
<dbReference type="Pfam" id="PF04354">
    <property type="entry name" value="ZipA_C"/>
    <property type="match status" value="1"/>
</dbReference>
<proteinExistence type="inferred from homology"/>
<dbReference type="GO" id="GO:0090529">
    <property type="term" value="P:cell septum assembly"/>
    <property type="evidence" value="ECO:0007669"/>
    <property type="project" value="InterPro"/>
</dbReference>
<keyword evidence="2" id="KW-0997">Cell inner membrane</keyword>
<dbReference type="STRING" id="1123014.SAMN02745746_03033"/>
<evidence type="ECO:0000259" key="4">
    <source>
        <dbReference type="SMART" id="SM00771"/>
    </source>
</evidence>
<dbReference type="Gene3D" id="3.30.1400.10">
    <property type="entry name" value="ZipA, C-terminal FtsZ-binding domain"/>
    <property type="match status" value="1"/>
</dbReference>
<keyword evidence="2 3" id="KW-0812">Transmembrane</keyword>
<evidence type="ECO:0000313" key="6">
    <source>
        <dbReference type="Proteomes" id="UP000192920"/>
    </source>
</evidence>
<comment type="function">
    <text evidence="1">Essential cell division protein that stabilizes the FtsZ protofilaments by cross-linking them and that serves as a cytoplasmic membrane anchor for the Z ring. Also required for the recruitment to the septal ring of downstream cell division proteins.</text>
</comment>
<keyword evidence="1 5" id="KW-0132">Cell division</keyword>
<name>A0A1Y6C197_9NEIS</name>